<dbReference type="Pfam" id="PF05869">
    <property type="entry name" value="Dam"/>
    <property type="match status" value="1"/>
</dbReference>
<feature type="domain" description="CCHC-type" evidence="11">
    <location>
        <begin position="85"/>
        <end position="101"/>
    </location>
</feature>
<dbReference type="InterPro" id="IPR036397">
    <property type="entry name" value="RNaseH_sf"/>
</dbReference>
<dbReference type="CDD" id="cd09275">
    <property type="entry name" value="RNase_HI_RT_DIRS1"/>
    <property type="match status" value="1"/>
</dbReference>
<dbReference type="InterPro" id="IPR052055">
    <property type="entry name" value="Hepadnavirus_pol/RT"/>
</dbReference>
<dbReference type="Gene3D" id="4.10.60.10">
    <property type="entry name" value="Zinc finger, CCHC-type"/>
    <property type="match status" value="1"/>
</dbReference>
<keyword evidence="9" id="KW-0863">Zinc-finger</keyword>
<dbReference type="SUPFAM" id="SSF47823">
    <property type="entry name" value="lambda integrase-like, N-terminal domain"/>
    <property type="match status" value="1"/>
</dbReference>
<dbReference type="Gene3D" id="1.10.443.10">
    <property type="entry name" value="Intergrase catalytic core"/>
    <property type="match status" value="1"/>
</dbReference>
<dbReference type="Pfam" id="PF17917">
    <property type="entry name" value="RT_RNaseH"/>
    <property type="match status" value="1"/>
</dbReference>
<evidence type="ECO:0000256" key="4">
    <source>
        <dbReference type="ARBA" id="ARBA00022759"/>
    </source>
</evidence>
<dbReference type="InterPro" id="IPR008593">
    <property type="entry name" value="Dam_MeTrfase"/>
</dbReference>
<dbReference type="InterPro" id="IPR036875">
    <property type="entry name" value="Znf_CCHC_sf"/>
</dbReference>
<dbReference type="InterPro" id="IPR002104">
    <property type="entry name" value="Integrase_catalytic"/>
</dbReference>
<keyword evidence="13" id="KW-1185">Reference proteome</keyword>
<protein>
    <recommendedName>
        <fullName evidence="11">CCHC-type domain-containing protein</fullName>
    </recommendedName>
</protein>
<dbReference type="GO" id="GO:0003964">
    <property type="term" value="F:RNA-directed DNA polymerase activity"/>
    <property type="evidence" value="ECO:0007669"/>
    <property type="project" value="UniProtKB-KW"/>
</dbReference>
<evidence type="ECO:0000256" key="5">
    <source>
        <dbReference type="ARBA" id="ARBA00022801"/>
    </source>
</evidence>
<dbReference type="GO" id="GO:0006310">
    <property type="term" value="P:DNA recombination"/>
    <property type="evidence" value="ECO:0007669"/>
    <property type="project" value="UniProtKB-KW"/>
</dbReference>
<dbReference type="InterPro" id="IPR043502">
    <property type="entry name" value="DNA/RNA_pol_sf"/>
</dbReference>
<keyword evidence="1" id="KW-0808">Transferase</keyword>
<accession>A0A8B6FHB2</accession>
<dbReference type="InterPro" id="IPR013762">
    <property type="entry name" value="Integrase-like_cat_sf"/>
</dbReference>
<proteinExistence type="predicted"/>
<dbReference type="EMBL" id="UYJE01006760">
    <property type="protein sequence ID" value="VDI48744.1"/>
    <property type="molecule type" value="Genomic_DNA"/>
</dbReference>
<dbReference type="GO" id="GO:0008270">
    <property type="term" value="F:zinc ion binding"/>
    <property type="evidence" value="ECO:0007669"/>
    <property type="project" value="UniProtKB-KW"/>
</dbReference>
<dbReference type="AlphaFoldDB" id="A0A8B6FHB2"/>
<keyword evidence="7" id="KW-0238">DNA-binding</keyword>
<keyword evidence="9" id="KW-0479">Metal-binding</keyword>
<dbReference type="InterPro" id="IPR041373">
    <property type="entry name" value="RT_RNaseH"/>
</dbReference>
<evidence type="ECO:0000256" key="1">
    <source>
        <dbReference type="ARBA" id="ARBA00022679"/>
    </source>
</evidence>
<name>A0A8B6FHB2_MYTGA</name>
<evidence type="ECO:0000256" key="8">
    <source>
        <dbReference type="ARBA" id="ARBA00023172"/>
    </source>
</evidence>
<keyword evidence="6" id="KW-0695">RNA-directed DNA polymerase</keyword>
<dbReference type="PROSITE" id="PS50158">
    <property type="entry name" value="ZF_CCHC"/>
    <property type="match status" value="1"/>
</dbReference>
<dbReference type="Gene3D" id="3.30.420.10">
    <property type="entry name" value="Ribonuclease H-like superfamily/Ribonuclease H"/>
    <property type="match status" value="1"/>
</dbReference>
<dbReference type="InterPro" id="IPR011010">
    <property type="entry name" value="DNA_brk_join_enz"/>
</dbReference>
<reference evidence="12" key="1">
    <citation type="submission" date="2018-11" db="EMBL/GenBank/DDBJ databases">
        <authorList>
            <person name="Alioto T."/>
            <person name="Alioto T."/>
        </authorList>
    </citation>
    <scope>NUCLEOTIDE SEQUENCE</scope>
</reference>
<dbReference type="SUPFAM" id="SSF56672">
    <property type="entry name" value="DNA/RNA polymerases"/>
    <property type="match status" value="1"/>
</dbReference>
<dbReference type="OrthoDB" id="6105221at2759"/>
<evidence type="ECO:0000313" key="12">
    <source>
        <dbReference type="EMBL" id="VDI48744.1"/>
    </source>
</evidence>
<dbReference type="Gene3D" id="1.10.150.130">
    <property type="match status" value="1"/>
</dbReference>
<dbReference type="InterPro" id="IPR001878">
    <property type="entry name" value="Znf_CCHC"/>
</dbReference>
<sequence>MTIVRDRQKLIKLADSSELGWRVVKEYTTNPIADDSEDEKKMIRAQNRAERRSKSDKLKKSTKTVRKVPYSTKERDPTPTWRTGRCFNCGNKGHWANDCPEKKDKIKETNEGVEFFGSRFLASIVGQLISMQIVIGDLVRLNTRYLYDCIMGRASWDAPVKICKKAINEIHFWSISLQNLNDAGVDICKVDQLDIVDIEMFCDASDVGFGGYLTSDLNAKLFCKEMSGNWTLRERNESSTWRELECVNRFVQTFDNTFSDKTVKIYTDNQNVPHILRVGSKKQKLQDIAIDIKQTCVDSNINIITQWVPRENNTHADKLSRHTDHDDWAIHSDIFDEINSLWGPYTIDRFATHYNTQCERFNSKIWYPGTEAVDAFSQNWNTETNWLVPPPSLISMVVRKVENDKANSTLVIPEWKSAPFWPLLFASNNLTKFIKGTKFLPKEHSVVKGSGKNGVFGERLRLEQNVQAAIDNSGISPDNKLRNLANKMSSFIVESKAENTSKKYFYGFKRWKTFINEHNMSELPANPVHVALYLTYLIDKHCSPSVIDSAVYSIKWAHELNGFNDPTNNSYVKSLTESVKRLNGRPVVKKDPINNNILIDLCSLYESSEDLLIVRDLTMILIGYSGFLRYDELSSLKCKDITVFDDYLEIHISRSKTDQYRQGNKILISKGSTLACPFKMYNRYIKLASLDEKSDLFVFRPIFRSKGIAKLIHKNKKMSYTSAKENIVKRIRIVAPNLNLGLHSLRSGGATAAAQSDVNERCIKRHGRWKSDTSKDGYIDDTFEKRMSVSQTLGL</sequence>
<evidence type="ECO:0000313" key="13">
    <source>
        <dbReference type="Proteomes" id="UP000596742"/>
    </source>
</evidence>
<dbReference type="SMART" id="SM00343">
    <property type="entry name" value="ZnF_C2HC"/>
    <property type="match status" value="1"/>
</dbReference>
<dbReference type="SUPFAM" id="SSF57756">
    <property type="entry name" value="Retrovirus zinc finger-like domains"/>
    <property type="match status" value="1"/>
</dbReference>
<dbReference type="GO" id="GO:0003677">
    <property type="term" value="F:DNA binding"/>
    <property type="evidence" value="ECO:0007669"/>
    <property type="project" value="UniProtKB-KW"/>
</dbReference>
<evidence type="ECO:0000256" key="10">
    <source>
        <dbReference type="SAM" id="MobiDB-lite"/>
    </source>
</evidence>
<dbReference type="PANTHER" id="PTHR33050:SF7">
    <property type="entry name" value="RIBONUCLEASE H"/>
    <property type="match status" value="1"/>
</dbReference>
<dbReference type="GO" id="GO:0015074">
    <property type="term" value="P:DNA integration"/>
    <property type="evidence" value="ECO:0007669"/>
    <property type="project" value="InterPro"/>
</dbReference>
<evidence type="ECO:0000256" key="6">
    <source>
        <dbReference type="ARBA" id="ARBA00022918"/>
    </source>
</evidence>
<dbReference type="GO" id="GO:0009007">
    <property type="term" value="F:site-specific DNA-methyltransferase (adenine-specific) activity"/>
    <property type="evidence" value="ECO:0007669"/>
    <property type="project" value="InterPro"/>
</dbReference>
<dbReference type="InterPro" id="IPR010998">
    <property type="entry name" value="Integrase_recombinase_N"/>
</dbReference>
<dbReference type="Pfam" id="PF00589">
    <property type="entry name" value="Phage_integrase"/>
    <property type="match status" value="1"/>
</dbReference>
<keyword evidence="4" id="KW-0255">Endonuclease</keyword>
<dbReference type="PANTHER" id="PTHR33050">
    <property type="entry name" value="REVERSE TRANSCRIPTASE DOMAIN-CONTAINING PROTEIN"/>
    <property type="match status" value="1"/>
</dbReference>
<keyword evidence="9" id="KW-0862">Zinc</keyword>
<feature type="compositionally biased region" description="Basic and acidic residues" evidence="10">
    <location>
        <begin position="38"/>
        <end position="59"/>
    </location>
</feature>
<gene>
    <name evidence="12" type="ORF">MGAL_10B092640</name>
</gene>
<evidence type="ECO:0000256" key="3">
    <source>
        <dbReference type="ARBA" id="ARBA00022722"/>
    </source>
</evidence>
<keyword evidence="8" id="KW-0233">DNA recombination</keyword>
<evidence type="ECO:0000256" key="2">
    <source>
        <dbReference type="ARBA" id="ARBA00022695"/>
    </source>
</evidence>
<keyword evidence="5" id="KW-0378">Hydrolase</keyword>
<dbReference type="GO" id="GO:0016787">
    <property type="term" value="F:hydrolase activity"/>
    <property type="evidence" value="ECO:0007669"/>
    <property type="project" value="UniProtKB-KW"/>
</dbReference>
<evidence type="ECO:0000256" key="9">
    <source>
        <dbReference type="PROSITE-ProRule" id="PRU00047"/>
    </source>
</evidence>
<evidence type="ECO:0000259" key="11">
    <source>
        <dbReference type="PROSITE" id="PS50158"/>
    </source>
</evidence>
<dbReference type="Pfam" id="PF00098">
    <property type="entry name" value="zf-CCHC"/>
    <property type="match status" value="1"/>
</dbReference>
<comment type="caution">
    <text evidence="12">The sequence shown here is derived from an EMBL/GenBank/DDBJ whole genome shotgun (WGS) entry which is preliminary data.</text>
</comment>
<keyword evidence="2" id="KW-0548">Nucleotidyltransferase</keyword>
<dbReference type="Proteomes" id="UP000596742">
    <property type="component" value="Unassembled WGS sequence"/>
</dbReference>
<feature type="region of interest" description="Disordered" evidence="10">
    <location>
        <begin position="30"/>
        <end position="78"/>
    </location>
</feature>
<dbReference type="GO" id="GO:0009307">
    <property type="term" value="P:DNA restriction-modification system"/>
    <property type="evidence" value="ECO:0007669"/>
    <property type="project" value="InterPro"/>
</dbReference>
<keyword evidence="3" id="KW-0540">Nuclease</keyword>
<dbReference type="GO" id="GO:0004519">
    <property type="term" value="F:endonuclease activity"/>
    <property type="evidence" value="ECO:0007669"/>
    <property type="project" value="UniProtKB-KW"/>
</dbReference>
<evidence type="ECO:0000256" key="7">
    <source>
        <dbReference type="ARBA" id="ARBA00023125"/>
    </source>
</evidence>
<dbReference type="SUPFAM" id="SSF56349">
    <property type="entry name" value="DNA breaking-rejoining enzymes"/>
    <property type="match status" value="1"/>
</dbReference>
<organism evidence="12 13">
    <name type="scientific">Mytilus galloprovincialis</name>
    <name type="common">Mediterranean mussel</name>
    <dbReference type="NCBI Taxonomy" id="29158"/>
    <lineage>
        <taxon>Eukaryota</taxon>
        <taxon>Metazoa</taxon>
        <taxon>Spiralia</taxon>
        <taxon>Lophotrochozoa</taxon>
        <taxon>Mollusca</taxon>
        <taxon>Bivalvia</taxon>
        <taxon>Autobranchia</taxon>
        <taxon>Pteriomorphia</taxon>
        <taxon>Mytilida</taxon>
        <taxon>Mytiloidea</taxon>
        <taxon>Mytilidae</taxon>
        <taxon>Mytilinae</taxon>
        <taxon>Mytilus</taxon>
    </lineage>
</organism>